<name>A0AA41WTP8_9RALS</name>
<evidence type="ECO:0000313" key="3">
    <source>
        <dbReference type="Proteomes" id="UP001162793"/>
    </source>
</evidence>
<evidence type="ECO:0000313" key="2">
    <source>
        <dbReference type="EMBL" id="MCP1174366.1"/>
    </source>
</evidence>
<comment type="caution">
    <text evidence="2">The sequence shown here is derived from an EMBL/GenBank/DDBJ whole genome shotgun (WGS) entry which is preliminary data.</text>
</comment>
<dbReference type="RefSeq" id="WP_253539827.1">
    <property type="nucleotide sequence ID" value="NZ_JAMYWC010000005.1"/>
</dbReference>
<accession>A0AA41WTP8</accession>
<dbReference type="AlphaFoldDB" id="A0AA41WTP8"/>
<reference evidence="3" key="1">
    <citation type="journal article" date="2023" name="Front. Microbiol.">
        <title>Ralstonia chuxiongensis sp. nov., Ralstonia mojiangensis sp. nov., and Ralstonia soli sp. nov., isolated from tobacco fields, are three novel species in the family Burkholderiaceae.</title>
        <authorList>
            <person name="Lu C.H."/>
            <person name="Zhang Y.Y."/>
            <person name="Jiang N."/>
            <person name="Chen W."/>
            <person name="Shao X."/>
            <person name="Zhao Z.M."/>
            <person name="Lu W.L."/>
            <person name="Hu X."/>
            <person name="Xi Y.X."/>
            <person name="Zou S.Y."/>
            <person name="Wei Q.J."/>
            <person name="Lin Z.L."/>
            <person name="Gong L."/>
            <person name="Gai X.T."/>
            <person name="Zhang L.Q."/>
            <person name="Li J.Y."/>
            <person name="Jin Y."/>
            <person name="Xia Z.Y."/>
        </authorList>
    </citation>
    <scope>NUCLEOTIDE SEQUENCE [LARGE SCALE GENOMIC DNA]</scope>
    <source>
        <strain evidence="3">21YRMH01-3</strain>
    </source>
</reference>
<protein>
    <submittedName>
        <fullName evidence="2">Uncharacterized protein</fullName>
    </submittedName>
</protein>
<organism evidence="2 3">
    <name type="scientific">Ralstonia chuxiongensis</name>
    <dbReference type="NCBI Taxonomy" id="2957504"/>
    <lineage>
        <taxon>Bacteria</taxon>
        <taxon>Pseudomonadati</taxon>
        <taxon>Pseudomonadota</taxon>
        <taxon>Betaproteobacteria</taxon>
        <taxon>Burkholderiales</taxon>
        <taxon>Burkholderiaceae</taxon>
        <taxon>Ralstonia</taxon>
    </lineage>
</organism>
<feature type="region of interest" description="Disordered" evidence="1">
    <location>
        <begin position="1"/>
        <end position="28"/>
    </location>
</feature>
<keyword evidence="3" id="KW-1185">Reference proteome</keyword>
<proteinExistence type="predicted"/>
<dbReference type="EMBL" id="JAMYWC010000005">
    <property type="protein sequence ID" value="MCP1174366.1"/>
    <property type="molecule type" value="Genomic_DNA"/>
</dbReference>
<dbReference type="Proteomes" id="UP001162793">
    <property type="component" value="Unassembled WGS sequence"/>
</dbReference>
<feature type="compositionally biased region" description="Low complexity" evidence="1">
    <location>
        <begin position="8"/>
        <end position="26"/>
    </location>
</feature>
<evidence type="ECO:0000256" key="1">
    <source>
        <dbReference type="SAM" id="MobiDB-lite"/>
    </source>
</evidence>
<sequence>MGILIQFPQPGTRTPPGQTPSSQSKTPDARLAVAYRRDLDRAVSLLLDHVRSDAYDGVALILKPKSPTHKPAFVVGGFYRHKLTDAADAAMHLRLAIKLRAREQGAEPQSGHACNSAQHSTKHQQEALDPAMPATLQEKWNDATSRYHRCEQMLRLAFSKQLRASPETTAILLSITQLHIETVANCLWELVRQPGRATPQAKLETLNAIQLFRTARAQVSAWMPPVGQEDAYFAANSAAFTEEMILEGDRLLTAAEQAFTPFVGEDRIESVGT</sequence>
<gene>
    <name evidence="2" type="ORF">NKG59_18540</name>
</gene>